<dbReference type="RefSeq" id="WP_123956466.1">
    <property type="nucleotide sequence ID" value="NZ_CP015029.1"/>
</dbReference>
<keyword evidence="5 7" id="KW-0378">Hydrolase</keyword>
<dbReference type="GO" id="GO:0016787">
    <property type="term" value="F:hydrolase activity"/>
    <property type="evidence" value="ECO:0007669"/>
    <property type="project" value="UniProtKB-KW"/>
</dbReference>
<dbReference type="InterPro" id="IPR004230">
    <property type="entry name" value="DNA_mismatch_repair_MutH"/>
</dbReference>
<organism evidence="9 12">
    <name type="scientific">Frederiksenia canicola</name>
    <dbReference type="NCBI Taxonomy" id="123824"/>
    <lineage>
        <taxon>Bacteria</taxon>
        <taxon>Pseudomonadati</taxon>
        <taxon>Pseudomonadota</taxon>
        <taxon>Gammaproteobacteria</taxon>
        <taxon>Pasteurellales</taxon>
        <taxon>Pasteurellaceae</taxon>
        <taxon>Frederiksenia</taxon>
    </lineage>
</organism>
<dbReference type="InterPro" id="IPR011337">
    <property type="entry name" value="DNA_rep_MutH/RE_typeII_Sau3AI"/>
</dbReference>
<evidence type="ECO:0000256" key="3">
    <source>
        <dbReference type="ARBA" id="ARBA00022759"/>
    </source>
</evidence>
<evidence type="ECO:0000313" key="11">
    <source>
        <dbReference type="Proteomes" id="UP000276901"/>
    </source>
</evidence>
<dbReference type="InterPro" id="IPR011335">
    <property type="entry name" value="Restrct_endonuc-II-like"/>
</dbReference>
<protein>
    <recommendedName>
        <fullName evidence="7">DNA mismatch repair protein MutH</fullName>
    </recommendedName>
    <alternativeName>
        <fullName evidence="7">Methyl-directed mismatch repair protein</fullName>
    </alternativeName>
</protein>
<reference evidence="10 11" key="2">
    <citation type="submission" date="2018-11" db="EMBL/GenBank/DDBJ databases">
        <title>Genomic Encyclopedia of Type Strains, Phase IV (KMG-IV): sequencing the most valuable type-strain genomes for metagenomic binning, comparative biology and taxonomic classification.</title>
        <authorList>
            <person name="Goeker M."/>
        </authorList>
    </citation>
    <scope>NUCLEOTIDE SEQUENCE [LARGE SCALE GENOMIC DNA]</scope>
    <source>
        <strain evidence="10 11">DSM 25797</strain>
    </source>
</reference>
<dbReference type="NCBIfam" id="NF003458">
    <property type="entry name" value="PRK05070.1"/>
    <property type="match status" value="1"/>
</dbReference>
<comment type="function">
    <text evidence="7">Sequence-specific endonuclease that cleaves unmethylated GATC sequences. It is involved in DNA mismatch repair.</text>
</comment>
<keyword evidence="3 7" id="KW-0255">Endonuclease</keyword>
<evidence type="ECO:0000313" key="12">
    <source>
        <dbReference type="Proteomes" id="UP000502287"/>
    </source>
</evidence>
<comment type="subcellular location">
    <subcellularLocation>
        <location evidence="7">Cytoplasm</location>
    </subcellularLocation>
</comment>
<dbReference type="InterPro" id="IPR037057">
    <property type="entry name" value="DNA_rep_MutH/T2_RE_sf"/>
</dbReference>
<dbReference type="KEGG" id="fcl:A4G17_05975"/>
<evidence type="ECO:0000256" key="1">
    <source>
        <dbReference type="ARBA" id="ARBA00022490"/>
    </source>
</evidence>
<keyword evidence="4 7" id="KW-0227">DNA damage</keyword>
<dbReference type="Proteomes" id="UP000276901">
    <property type="component" value="Unassembled WGS sequence"/>
</dbReference>
<dbReference type="GO" id="GO:0006298">
    <property type="term" value="P:mismatch repair"/>
    <property type="evidence" value="ECO:0007669"/>
    <property type="project" value="UniProtKB-UniRule"/>
</dbReference>
<dbReference type="NCBIfam" id="TIGR02248">
    <property type="entry name" value="mutH_TIGR"/>
    <property type="match status" value="1"/>
</dbReference>
<evidence type="ECO:0000256" key="4">
    <source>
        <dbReference type="ARBA" id="ARBA00022763"/>
    </source>
</evidence>
<dbReference type="Proteomes" id="UP000502287">
    <property type="component" value="Chromosome"/>
</dbReference>
<evidence type="ECO:0000259" key="8">
    <source>
        <dbReference type="SMART" id="SM00927"/>
    </source>
</evidence>
<comment type="similarity">
    <text evidence="7">Belongs to the MutH family.</text>
</comment>
<keyword evidence="2 7" id="KW-0540">Nuclease</keyword>
<accession>A0AAE7C238</accession>
<dbReference type="AlphaFoldDB" id="A0AAE7C238"/>
<feature type="domain" description="DNA mismatch repair MutH/Type II restriction enzyme Sau3AI" evidence="8">
    <location>
        <begin position="55"/>
        <end position="153"/>
    </location>
</feature>
<dbReference type="EMBL" id="CP015029">
    <property type="protein sequence ID" value="QIM65010.1"/>
    <property type="molecule type" value="Genomic_DNA"/>
</dbReference>
<keyword evidence="11" id="KW-1185">Reference proteome</keyword>
<dbReference type="HAMAP" id="MF_00759">
    <property type="entry name" value="MutH"/>
    <property type="match status" value="1"/>
</dbReference>
<keyword evidence="1 7" id="KW-0963">Cytoplasm</keyword>
<dbReference type="SUPFAM" id="SSF52980">
    <property type="entry name" value="Restriction endonuclease-like"/>
    <property type="match status" value="1"/>
</dbReference>
<sequence length="226" mass="25653">MQLATHSLTETELLQKAQWLAGFRLGEIAEQLRMVVPQDLRRDKGWVGILIETALGAKAGSKPEQDFAHLGIELKTIPVNEKGLPLETTFVSLAPLTQNHGITWQTSHVRHKLQKVLWVPVEGERKIPLAQRRIGMPILWSPTPHQDQQLQRDWEELMELIVLGRLNEINATLGEVLQLRPKARNSKALANAINQQGEKTQSLPLGFYLRKNFTSEILQNFLRSTL</sequence>
<proteinExistence type="inferred from homology"/>
<reference evidence="9 12" key="1">
    <citation type="submission" date="2016-03" db="EMBL/GenBank/DDBJ databases">
        <authorList>
            <person name="Hansen M.J."/>
            <person name="Bojesen A.M."/>
            <person name="Planet P."/>
        </authorList>
    </citation>
    <scope>NUCLEOTIDE SEQUENCE [LARGE SCALE GENOMIC DNA]</scope>
    <source>
        <strain evidence="9 12">HPA 21</strain>
    </source>
</reference>
<dbReference type="SMART" id="SM00927">
    <property type="entry name" value="MutH"/>
    <property type="match status" value="1"/>
</dbReference>
<dbReference type="EMBL" id="RKQT01000001">
    <property type="protein sequence ID" value="RPE96579.1"/>
    <property type="molecule type" value="Genomic_DNA"/>
</dbReference>
<dbReference type="GO" id="GO:0003677">
    <property type="term" value="F:DNA binding"/>
    <property type="evidence" value="ECO:0007669"/>
    <property type="project" value="InterPro"/>
</dbReference>
<dbReference type="GO" id="GO:0005737">
    <property type="term" value="C:cytoplasm"/>
    <property type="evidence" value="ECO:0007669"/>
    <property type="project" value="UniProtKB-SubCell"/>
</dbReference>
<evidence type="ECO:0000256" key="6">
    <source>
        <dbReference type="ARBA" id="ARBA00023204"/>
    </source>
</evidence>
<evidence type="ECO:0000256" key="5">
    <source>
        <dbReference type="ARBA" id="ARBA00022801"/>
    </source>
</evidence>
<keyword evidence="6 7" id="KW-0234">DNA repair</keyword>
<dbReference type="GO" id="GO:0004519">
    <property type="term" value="F:endonuclease activity"/>
    <property type="evidence" value="ECO:0007669"/>
    <property type="project" value="UniProtKB-UniRule"/>
</dbReference>
<name>A0AAE7C238_9PAST</name>
<evidence type="ECO:0000256" key="7">
    <source>
        <dbReference type="HAMAP-Rule" id="MF_00759"/>
    </source>
</evidence>
<dbReference type="Pfam" id="PF02976">
    <property type="entry name" value="MutH"/>
    <property type="match status" value="1"/>
</dbReference>
<dbReference type="Gene3D" id="3.40.600.10">
    <property type="entry name" value="DNA mismatch repair MutH/Restriction endonuclease, type II"/>
    <property type="match status" value="1"/>
</dbReference>
<evidence type="ECO:0000313" key="9">
    <source>
        <dbReference type="EMBL" id="QIM65010.1"/>
    </source>
</evidence>
<gene>
    <name evidence="7" type="primary">mutH</name>
    <name evidence="9" type="ORF">A4G17_05975</name>
    <name evidence="10" type="ORF">EDC49_0974</name>
</gene>
<dbReference type="CDD" id="cd00583">
    <property type="entry name" value="MutH-like"/>
    <property type="match status" value="1"/>
</dbReference>
<evidence type="ECO:0000313" key="10">
    <source>
        <dbReference type="EMBL" id="RPE96579.1"/>
    </source>
</evidence>
<evidence type="ECO:0000256" key="2">
    <source>
        <dbReference type="ARBA" id="ARBA00022722"/>
    </source>
</evidence>
<dbReference type="GO" id="GO:0006304">
    <property type="term" value="P:DNA modification"/>
    <property type="evidence" value="ECO:0007669"/>
    <property type="project" value="InterPro"/>
</dbReference>